<dbReference type="EMBL" id="KZ352382">
    <property type="protein sequence ID" value="PIO62224.1"/>
    <property type="molecule type" value="Genomic_DNA"/>
</dbReference>
<gene>
    <name evidence="2" type="ORF">TELCIR_16228</name>
</gene>
<evidence type="ECO:0000313" key="2">
    <source>
        <dbReference type="EMBL" id="PIO62224.1"/>
    </source>
</evidence>
<feature type="region of interest" description="Disordered" evidence="1">
    <location>
        <begin position="92"/>
        <end position="119"/>
    </location>
</feature>
<evidence type="ECO:0000313" key="3">
    <source>
        <dbReference type="Proteomes" id="UP000230423"/>
    </source>
</evidence>
<sequence>PTNYNSHQGTLLCKVHMLEVFHPEIAKTMDPANTEAGTTAVQDELAQITSLKSKKGDFESSVKEAANVERHTVVDAELLQAGKVKANKEKFLTGGLEGGSEEEEDGERDPNIIREDRKKKKEELHFAQVGDLKNKWKTGEVETAELKEAEERKDLELLKTGPSVKERFHERNEADSIVERHWDRSEVDTA</sequence>
<feature type="compositionally biased region" description="Basic and acidic residues" evidence="1">
    <location>
        <begin position="108"/>
        <end position="119"/>
    </location>
</feature>
<reference evidence="2 3" key="1">
    <citation type="submission" date="2015-09" db="EMBL/GenBank/DDBJ databases">
        <title>Draft genome of the parasitic nematode Teladorsagia circumcincta isolate WARC Sus (inbred).</title>
        <authorList>
            <person name="Mitreva M."/>
        </authorList>
    </citation>
    <scope>NUCLEOTIDE SEQUENCE [LARGE SCALE GENOMIC DNA]</scope>
    <source>
        <strain evidence="2 3">S</strain>
    </source>
</reference>
<feature type="non-terminal residue" evidence="2">
    <location>
        <position position="190"/>
    </location>
</feature>
<accession>A0A2G9TW69</accession>
<proteinExistence type="predicted"/>
<name>A0A2G9TW69_TELCI</name>
<organism evidence="2 3">
    <name type="scientific">Teladorsagia circumcincta</name>
    <name type="common">Brown stomach worm</name>
    <name type="synonym">Ostertagia circumcincta</name>
    <dbReference type="NCBI Taxonomy" id="45464"/>
    <lineage>
        <taxon>Eukaryota</taxon>
        <taxon>Metazoa</taxon>
        <taxon>Ecdysozoa</taxon>
        <taxon>Nematoda</taxon>
        <taxon>Chromadorea</taxon>
        <taxon>Rhabditida</taxon>
        <taxon>Rhabditina</taxon>
        <taxon>Rhabditomorpha</taxon>
        <taxon>Strongyloidea</taxon>
        <taxon>Trichostrongylidae</taxon>
        <taxon>Teladorsagia</taxon>
    </lineage>
</organism>
<dbReference type="OrthoDB" id="1679758at2759"/>
<dbReference type="Proteomes" id="UP000230423">
    <property type="component" value="Unassembled WGS sequence"/>
</dbReference>
<evidence type="ECO:0000256" key="1">
    <source>
        <dbReference type="SAM" id="MobiDB-lite"/>
    </source>
</evidence>
<feature type="non-terminal residue" evidence="2">
    <location>
        <position position="1"/>
    </location>
</feature>
<keyword evidence="3" id="KW-1185">Reference proteome</keyword>
<dbReference type="AlphaFoldDB" id="A0A2G9TW69"/>
<protein>
    <submittedName>
        <fullName evidence="2">Uncharacterized protein</fullName>
    </submittedName>
</protein>